<feature type="transmembrane region" description="Helical" evidence="3">
    <location>
        <begin position="42"/>
        <end position="60"/>
    </location>
</feature>
<evidence type="ECO:0000256" key="1">
    <source>
        <dbReference type="SAM" id="Coils"/>
    </source>
</evidence>
<name>A0A948RW32_UNCEI</name>
<feature type="compositionally biased region" description="Basic and acidic residues" evidence="2">
    <location>
        <begin position="1"/>
        <end position="11"/>
    </location>
</feature>
<dbReference type="PANTHER" id="PTHR32309">
    <property type="entry name" value="TYROSINE-PROTEIN KINASE"/>
    <property type="match status" value="1"/>
</dbReference>
<sequence length="473" mass="53901">MTPQQLEHESETNGYDEPPEPVERRRTSMRDFISVIFRRKGIVIVIIVIAIIAVLILNATSPTTFQSHSSLLVSRGHPQSVFSTGYQILSWEEELNSEVEIIKSQQIHQLAQDYIEDWGLRKNNGEPIKIDPLQIRATTPGKSSVINIAYRSHAQEETQHVAQALAQAYIDFRHQTRGGPEVESYFQQQLEQLEDRLGDWEQRRADYMTEEAVTSPKDERYFLLQERRDAQAELARIQSNITERQAQIESIRRLQEERRNQPDLQIMPFSNPTTNEESILDMLMKELTLRRSEYYSSAARYTENHPDVQNKRRHVLELESALDRELNNYLRHLEARIEVMLAQEANQTQVLEALSAELAEIPSKEMRLGQIDRVLAAMTTQYNALVQSSVDARIKKTGSADWNVILLTPASESIPILVTDYVRLAILPLFSIILGIGMAFLVDGLDHSIKDAGDVEAYIGLPVLASVSPFGGR</sequence>
<dbReference type="Proteomes" id="UP000777784">
    <property type="component" value="Unassembled WGS sequence"/>
</dbReference>
<accession>A0A948RW32</accession>
<keyword evidence="1" id="KW-0175">Coiled coil</keyword>
<evidence type="ECO:0000313" key="5">
    <source>
        <dbReference type="Proteomes" id="UP000777784"/>
    </source>
</evidence>
<evidence type="ECO:0000256" key="2">
    <source>
        <dbReference type="SAM" id="MobiDB-lite"/>
    </source>
</evidence>
<evidence type="ECO:0000256" key="3">
    <source>
        <dbReference type="SAM" id="Phobius"/>
    </source>
</evidence>
<evidence type="ECO:0008006" key="6">
    <source>
        <dbReference type="Google" id="ProtNLM"/>
    </source>
</evidence>
<evidence type="ECO:0000313" key="4">
    <source>
        <dbReference type="EMBL" id="MBU2690628.1"/>
    </source>
</evidence>
<organism evidence="4 5">
    <name type="scientific">Eiseniibacteriota bacterium</name>
    <dbReference type="NCBI Taxonomy" id="2212470"/>
    <lineage>
        <taxon>Bacteria</taxon>
        <taxon>Candidatus Eiseniibacteriota</taxon>
    </lineage>
</organism>
<dbReference type="PANTHER" id="PTHR32309:SF31">
    <property type="entry name" value="CAPSULAR EXOPOLYSACCHARIDE FAMILY"/>
    <property type="match status" value="1"/>
</dbReference>
<gene>
    <name evidence="4" type="ORF">KJ970_06830</name>
</gene>
<keyword evidence="3" id="KW-0472">Membrane</keyword>
<feature type="coiled-coil region" evidence="1">
    <location>
        <begin position="183"/>
        <end position="247"/>
    </location>
</feature>
<protein>
    <recommendedName>
        <fullName evidence="6">Polysaccharide chain length determinant N-terminal domain-containing protein</fullName>
    </recommendedName>
</protein>
<keyword evidence="3" id="KW-0812">Transmembrane</keyword>
<reference evidence="4" key="1">
    <citation type="submission" date="2021-05" db="EMBL/GenBank/DDBJ databases">
        <title>Energy efficiency and biological interactions define the core microbiome of deep oligotrophic groundwater.</title>
        <authorList>
            <person name="Mehrshad M."/>
            <person name="Lopez-Fernandez M."/>
            <person name="Bell E."/>
            <person name="Bernier-Latmani R."/>
            <person name="Bertilsson S."/>
            <person name="Dopson M."/>
        </authorList>
    </citation>
    <scope>NUCLEOTIDE SEQUENCE</scope>
    <source>
        <strain evidence="4">Modern_marine.mb.64</strain>
    </source>
</reference>
<dbReference type="InterPro" id="IPR050445">
    <property type="entry name" value="Bact_polysacc_biosynth/exp"/>
</dbReference>
<feature type="region of interest" description="Disordered" evidence="2">
    <location>
        <begin position="1"/>
        <end position="23"/>
    </location>
</feature>
<dbReference type="EMBL" id="JAHJDP010000032">
    <property type="protein sequence ID" value="MBU2690628.1"/>
    <property type="molecule type" value="Genomic_DNA"/>
</dbReference>
<dbReference type="AlphaFoldDB" id="A0A948RW32"/>
<comment type="caution">
    <text evidence="4">The sequence shown here is derived from an EMBL/GenBank/DDBJ whole genome shotgun (WGS) entry which is preliminary data.</text>
</comment>
<proteinExistence type="predicted"/>
<keyword evidence="3" id="KW-1133">Transmembrane helix</keyword>